<name>A0A1F7V990_9BACT</name>
<evidence type="ECO:0000313" key="2">
    <source>
        <dbReference type="Proteomes" id="UP000176593"/>
    </source>
</evidence>
<dbReference type="AlphaFoldDB" id="A0A1F7V990"/>
<gene>
    <name evidence="1" type="ORF">A3I41_04060</name>
</gene>
<evidence type="ECO:0008006" key="3">
    <source>
        <dbReference type="Google" id="ProtNLM"/>
    </source>
</evidence>
<evidence type="ECO:0000313" key="1">
    <source>
        <dbReference type="EMBL" id="OGL87089.1"/>
    </source>
</evidence>
<dbReference type="EMBL" id="MGEQ01000003">
    <property type="protein sequence ID" value="OGL87089.1"/>
    <property type="molecule type" value="Genomic_DNA"/>
</dbReference>
<reference evidence="1 2" key="1">
    <citation type="journal article" date="2016" name="Nat. Commun.">
        <title>Thousands of microbial genomes shed light on interconnected biogeochemical processes in an aquifer system.</title>
        <authorList>
            <person name="Anantharaman K."/>
            <person name="Brown C.T."/>
            <person name="Hug L.A."/>
            <person name="Sharon I."/>
            <person name="Castelle C.J."/>
            <person name="Probst A.J."/>
            <person name="Thomas B.C."/>
            <person name="Singh A."/>
            <person name="Wilkins M.J."/>
            <person name="Karaoz U."/>
            <person name="Brodie E.L."/>
            <person name="Williams K.H."/>
            <person name="Hubbard S.S."/>
            <person name="Banfield J.F."/>
        </authorList>
    </citation>
    <scope>NUCLEOTIDE SEQUENCE [LARGE SCALE GENOMIC DNA]</scope>
</reference>
<sequence length="146" mass="16757">MSPLNPEGILLTNPQFLLKCRRISEEKNMPRKRRILIVDSDLSLHETWKVEMGNRFHVESALSLEDAQIALDEKPTFALIAVESFQDGKSLNAVPFIQRIRQTFRKPIIGIAPDYPRQLQMIQAGCTVFAERRNLPDRIFEALALL</sequence>
<organism evidence="1 2">
    <name type="scientific">Candidatus Uhrbacteria bacterium RIFCSPLOWO2_02_FULL_48_18</name>
    <dbReference type="NCBI Taxonomy" id="1802408"/>
    <lineage>
        <taxon>Bacteria</taxon>
        <taxon>Candidatus Uhriibacteriota</taxon>
    </lineage>
</organism>
<proteinExistence type="predicted"/>
<accession>A0A1F7V990</accession>
<dbReference type="Proteomes" id="UP000176593">
    <property type="component" value="Unassembled WGS sequence"/>
</dbReference>
<protein>
    <recommendedName>
        <fullName evidence="3">Response regulatory domain-containing protein</fullName>
    </recommendedName>
</protein>
<comment type="caution">
    <text evidence="1">The sequence shown here is derived from an EMBL/GenBank/DDBJ whole genome shotgun (WGS) entry which is preliminary data.</text>
</comment>